<dbReference type="RefSeq" id="WP_155089896.1">
    <property type="nucleotide sequence ID" value="NZ_OZ260095.1"/>
</dbReference>
<protein>
    <submittedName>
        <fullName evidence="2">Uncharacterized protein</fullName>
    </submittedName>
</protein>
<dbReference type="Proteomes" id="UP000447545">
    <property type="component" value="Unassembled WGS sequence"/>
</dbReference>
<sequence>MIKFFRHIRQRLIRENSFSKYLLYAIGEIFLVVIGILIALQINNWNDNRKTERDEKNFHSNVLVDLQKDEEKLKYYEHFHLKRIEYLDTLLTYVRNPQKTMGIEKFGKYVEPIFYTSNPTSYSTTFDSAKSSGAFNEFNEKELLKELAQYYADFVLIENTFESLTRFVENQYEPFMYQLPENYMTAETGALVINEEDVDGFYQKIASVEDTRNISADYNSLLRAPKMENYIIGDLGRSYNILGKIKSRQQVAKKLMHKIKNND</sequence>
<evidence type="ECO:0000313" key="3">
    <source>
        <dbReference type="Proteomes" id="UP000447545"/>
    </source>
</evidence>
<keyword evidence="1" id="KW-1133">Transmembrane helix</keyword>
<evidence type="ECO:0000313" key="2">
    <source>
        <dbReference type="EMBL" id="MTE27875.1"/>
    </source>
</evidence>
<name>A0A7K1GFS7_9FLAO</name>
<dbReference type="Pfam" id="PF19578">
    <property type="entry name" value="DUF6090"/>
    <property type="match status" value="1"/>
</dbReference>
<reference evidence="2 3" key="1">
    <citation type="submission" date="2019-11" db="EMBL/GenBank/DDBJ databases">
        <title>Winogradskyella ouciana sp. nov., isolated from the hadal seawater of the Mariana Trench.</title>
        <authorList>
            <person name="Liu R."/>
        </authorList>
    </citation>
    <scope>NUCLEOTIDE SEQUENCE [LARGE SCALE GENOMIC DNA]</scope>
    <source>
        <strain evidence="2 3">ZXX205</strain>
    </source>
</reference>
<evidence type="ECO:0000256" key="1">
    <source>
        <dbReference type="SAM" id="Phobius"/>
    </source>
</evidence>
<gene>
    <name evidence="2" type="ORF">F1003_13115</name>
</gene>
<organism evidence="2 3">
    <name type="scientific">Winogradskyella ouciana</name>
    <dbReference type="NCBI Taxonomy" id="2608631"/>
    <lineage>
        <taxon>Bacteria</taxon>
        <taxon>Pseudomonadati</taxon>
        <taxon>Bacteroidota</taxon>
        <taxon>Flavobacteriia</taxon>
        <taxon>Flavobacteriales</taxon>
        <taxon>Flavobacteriaceae</taxon>
        <taxon>Winogradskyella</taxon>
    </lineage>
</organism>
<accession>A0A7K1GFS7</accession>
<keyword evidence="1" id="KW-0472">Membrane</keyword>
<proteinExistence type="predicted"/>
<dbReference type="EMBL" id="WJYA01000008">
    <property type="protein sequence ID" value="MTE27875.1"/>
    <property type="molecule type" value="Genomic_DNA"/>
</dbReference>
<dbReference type="InterPro" id="IPR045749">
    <property type="entry name" value="DUF6090"/>
</dbReference>
<comment type="caution">
    <text evidence="2">The sequence shown here is derived from an EMBL/GenBank/DDBJ whole genome shotgun (WGS) entry which is preliminary data.</text>
</comment>
<feature type="transmembrane region" description="Helical" evidence="1">
    <location>
        <begin position="21"/>
        <end position="42"/>
    </location>
</feature>
<keyword evidence="3" id="KW-1185">Reference proteome</keyword>
<dbReference type="AlphaFoldDB" id="A0A7K1GFS7"/>
<keyword evidence="1" id="KW-0812">Transmembrane</keyword>